<sequence>MSSLTPRKISNRLSFLVTKLQPKIVTSYIVSKSSSHNLSTSLLLLPRELRDVIYAFVLLPPPPAEDNAPKCNNTTRVTPIRGSKRLLYPRRYPSYALLPLLHTCTFLRGETLDFFRRLCHSKSPLADYHLELAGLPAYPETSLLPTWTHLPLPPPFYSSLPALRIDLRILTRDSTTHGFTGSDISISGFRSIFSVINDIIHHGPQFFYDVKFLNRPIPPIDVIHITLSLWNATKHGGGYIQVHDASSDTIEENLRTWTVGFAGTGYLQDSVGKFIIEGAKKAEITVPHFENGDVVGALEWQRAGYRWRTVETRRLKICKCKVGAISGDISHMVQIKDVGHIRVDD</sequence>
<organism evidence="1 2">
    <name type="scientific">Dactylellina haptotyla (strain CBS 200.50)</name>
    <name type="common">Nematode-trapping fungus</name>
    <name type="synonym">Monacrosporium haptotylum</name>
    <dbReference type="NCBI Taxonomy" id="1284197"/>
    <lineage>
        <taxon>Eukaryota</taxon>
        <taxon>Fungi</taxon>
        <taxon>Dikarya</taxon>
        <taxon>Ascomycota</taxon>
        <taxon>Pezizomycotina</taxon>
        <taxon>Orbiliomycetes</taxon>
        <taxon>Orbiliales</taxon>
        <taxon>Orbiliaceae</taxon>
        <taxon>Dactylellina</taxon>
    </lineage>
</organism>
<comment type="caution">
    <text evidence="1">The sequence shown here is derived from an EMBL/GenBank/DDBJ whole genome shotgun (WGS) entry which is preliminary data.</text>
</comment>
<proteinExistence type="predicted"/>
<protein>
    <recommendedName>
        <fullName evidence="3">F-box domain-containing protein</fullName>
    </recommendedName>
</protein>
<accession>S8ACT9</accession>
<evidence type="ECO:0008006" key="3">
    <source>
        <dbReference type="Google" id="ProtNLM"/>
    </source>
</evidence>
<dbReference type="EMBL" id="AQGS01000514">
    <property type="protein sequence ID" value="EPS38896.1"/>
    <property type="molecule type" value="Genomic_DNA"/>
</dbReference>
<reference evidence="1 2" key="1">
    <citation type="journal article" date="2013" name="PLoS Genet.">
        <title>Genomic mechanisms accounting for the adaptation to parasitism in nematode-trapping fungi.</title>
        <authorList>
            <person name="Meerupati T."/>
            <person name="Andersson K.M."/>
            <person name="Friman E."/>
            <person name="Kumar D."/>
            <person name="Tunlid A."/>
            <person name="Ahren D."/>
        </authorList>
    </citation>
    <scope>NUCLEOTIDE SEQUENCE [LARGE SCALE GENOMIC DNA]</scope>
    <source>
        <strain evidence="1 2">CBS 200.50</strain>
    </source>
</reference>
<gene>
    <name evidence="1" type="ORF">H072_7334</name>
</gene>
<dbReference type="eggNOG" id="ENOG502SXNH">
    <property type="taxonomic scope" value="Eukaryota"/>
</dbReference>
<dbReference type="HOGENOM" id="CLU_804154_0_0_1"/>
<evidence type="ECO:0000313" key="1">
    <source>
        <dbReference type="EMBL" id="EPS38896.1"/>
    </source>
</evidence>
<keyword evidence="2" id="KW-1185">Reference proteome</keyword>
<reference evidence="2" key="2">
    <citation type="submission" date="2013-04" db="EMBL/GenBank/DDBJ databases">
        <title>Genomic mechanisms accounting for the adaptation to parasitism in nematode-trapping fungi.</title>
        <authorList>
            <person name="Ahren D.G."/>
        </authorList>
    </citation>
    <scope>NUCLEOTIDE SEQUENCE [LARGE SCALE GENOMIC DNA]</scope>
    <source>
        <strain evidence="2">CBS 200.50</strain>
    </source>
</reference>
<evidence type="ECO:0000313" key="2">
    <source>
        <dbReference type="Proteomes" id="UP000015100"/>
    </source>
</evidence>
<dbReference type="AlphaFoldDB" id="S8ACT9"/>
<dbReference type="OrthoDB" id="10592437at2759"/>
<dbReference type="Proteomes" id="UP000015100">
    <property type="component" value="Unassembled WGS sequence"/>
</dbReference>
<name>S8ACT9_DACHA</name>